<name>A0A2U1L1Q4_ARTAN</name>
<dbReference type="PANTHER" id="PTHR12197">
    <property type="entry name" value="HISTONE-LYSINE N-METHYLTRANSFERASE SMYD"/>
    <property type="match status" value="1"/>
</dbReference>
<dbReference type="EMBL" id="PKPP01012131">
    <property type="protein sequence ID" value="PWA42894.1"/>
    <property type="molecule type" value="Genomic_DNA"/>
</dbReference>
<reference evidence="2 3" key="1">
    <citation type="journal article" date="2018" name="Mol. Plant">
        <title>The genome of Artemisia annua provides insight into the evolution of Asteraceae family and artemisinin biosynthesis.</title>
        <authorList>
            <person name="Shen Q."/>
            <person name="Zhang L."/>
            <person name="Liao Z."/>
            <person name="Wang S."/>
            <person name="Yan T."/>
            <person name="Shi P."/>
            <person name="Liu M."/>
            <person name="Fu X."/>
            <person name="Pan Q."/>
            <person name="Wang Y."/>
            <person name="Lv Z."/>
            <person name="Lu X."/>
            <person name="Zhang F."/>
            <person name="Jiang W."/>
            <person name="Ma Y."/>
            <person name="Chen M."/>
            <person name="Hao X."/>
            <person name="Li L."/>
            <person name="Tang Y."/>
            <person name="Lv G."/>
            <person name="Zhou Y."/>
            <person name="Sun X."/>
            <person name="Brodelius P.E."/>
            <person name="Rose J.K.C."/>
            <person name="Tang K."/>
        </authorList>
    </citation>
    <scope>NUCLEOTIDE SEQUENCE [LARGE SCALE GENOMIC DNA]</scope>
    <source>
        <strain evidence="3">cv. Huhao1</strain>
        <tissue evidence="2">Leaf</tissue>
    </source>
</reference>
<dbReference type="STRING" id="35608.A0A2U1L1Q4"/>
<organism evidence="2 3">
    <name type="scientific">Artemisia annua</name>
    <name type="common">Sweet wormwood</name>
    <dbReference type="NCBI Taxonomy" id="35608"/>
    <lineage>
        <taxon>Eukaryota</taxon>
        <taxon>Viridiplantae</taxon>
        <taxon>Streptophyta</taxon>
        <taxon>Embryophyta</taxon>
        <taxon>Tracheophyta</taxon>
        <taxon>Spermatophyta</taxon>
        <taxon>Magnoliopsida</taxon>
        <taxon>eudicotyledons</taxon>
        <taxon>Gunneridae</taxon>
        <taxon>Pentapetalae</taxon>
        <taxon>asterids</taxon>
        <taxon>campanulids</taxon>
        <taxon>Asterales</taxon>
        <taxon>Asteraceae</taxon>
        <taxon>Asteroideae</taxon>
        <taxon>Anthemideae</taxon>
        <taxon>Artemisiinae</taxon>
        <taxon>Artemisia</taxon>
    </lineage>
</organism>
<keyword evidence="3" id="KW-1185">Reference proteome</keyword>
<dbReference type="GO" id="GO:0005634">
    <property type="term" value="C:nucleus"/>
    <property type="evidence" value="ECO:0007669"/>
    <property type="project" value="TreeGrafter"/>
</dbReference>
<dbReference type="PROSITE" id="PS50280">
    <property type="entry name" value="SET"/>
    <property type="match status" value="1"/>
</dbReference>
<dbReference type="Proteomes" id="UP000245207">
    <property type="component" value="Unassembled WGS sequence"/>
</dbReference>
<gene>
    <name evidence="2" type="ORF">CTI12_AA540630</name>
</gene>
<proteinExistence type="predicted"/>
<dbReference type="InterPro" id="IPR001214">
    <property type="entry name" value="SET_dom"/>
</dbReference>
<dbReference type="OrthoDB" id="265717at2759"/>
<dbReference type="Gene3D" id="2.170.270.10">
    <property type="entry name" value="SET domain"/>
    <property type="match status" value="1"/>
</dbReference>
<feature type="domain" description="SET" evidence="1">
    <location>
        <begin position="19"/>
        <end position="136"/>
    </location>
</feature>
<dbReference type="AlphaFoldDB" id="A0A2U1L1Q4"/>
<dbReference type="InterPro" id="IPR011990">
    <property type="entry name" value="TPR-like_helical_dom_sf"/>
</dbReference>
<accession>A0A2U1L1Q4</accession>
<dbReference type="SUPFAM" id="SSF82199">
    <property type="entry name" value="SET domain"/>
    <property type="match status" value="1"/>
</dbReference>
<evidence type="ECO:0000313" key="3">
    <source>
        <dbReference type="Proteomes" id="UP000245207"/>
    </source>
</evidence>
<dbReference type="InterPro" id="IPR050869">
    <property type="entry name" value="H3K4_H4K5_MeTrfase"/>
</dbReference>
<dbReference type="InterPro" id="IPR046341">
    <property type="entry name" value="SET_dom_sf"/>
</dbReference>
<dbReference type="Gene3D" id="1.25.40.10">
    <property type="entry name" value="Tetratricopeptide repeat domain"/>
    <property type="match status" value="1"/>
</dbReference>
<protein>
    <submittedName>
        <fullName evidence="2">SET domain group 37</fullName>
    </submittedName>
</protein>
<evidence type="ECO:0000313" key="2">
    <source>
        <dbReference type="EMBL" id="PWA42894.1"/>
    </source>
</evidence>
<evidence type="ECO:0000259" key="1">
    <source>
        <dbReference type="PROSITE" id="PS50280"/>
    </source>
</evidence>
<sequence>MSMGFAGKENKIYLWSSNNNLENSNCSKLGTISGIDHHSIRCPVCDDDIGTELHLFIKCTVAKNTCLELACNAHTVCDSELIPLGTCLYPVISLSITGDFMECCSPNAVLVYEGRIATVRVVQHLSKGSEVLISYVETAGSTMTRQKALREQYFFTCSCTRCIKLGQPEDIEESAVLEDYRCKNRTCDGFLLRDPGITHLFNILNINMNCSTTHITQNPNNATFPRKRHNAKTQQKLSHFRCSNYLFPCFHWRAKKGWPFSGSSPRLTSKRCFSHTFYLS</sequence>
<comment type="caution">
    <text evidence="2">The sequence shown here is derived from an EMBL/GenBank/DDBJ whole genome shotgun (WGS) entry which is preliminary data.</text>
</comment>
<dbReference type="PANTHER" id="PTHR12197:SF251">
    <property type="entry name" value="EG:BACR7C10.4 PROTEIN"/>
    <property type="match status" value="1"/>
</dbReference>